<evidence type="ECO:0000313" key="3">
    <source>
        <dbReference type="Proteomes" id="UP000001879"/>
    </source>
</evidence>
<feature type="region of interest" description="Disordered" evidence="1">
    <location>
        <begin position="1"/>
        <end position="31"/>
    </location>
</feature>
<feature type="compositionally biased region" description="Basic and acidic residues" evidence="1">
    <location>
        <begin position="1"/>
        <end position="11"/>
    </location>
</feature>
<name>D3STP0_NATMM</name>
<proteinExistence type="predicted"/>
<sequence length="183" mass="20021">MDNEDKNDRENSNSSKSDSPREGNSLGAALEASLQAGLRSVANGLRNAVEGDSSTSGTAPSRTPSQPHPSADRKQTKQNRRAEAVRRKKRTHESKSEDCLIDTRFTDDEFIIIADLFGARLDDITVGINPKTNELVIKKTETVVGRVDLPWTSPEMQNAWFNNGILEVHIKSDDSGSISNSPS</sequence>
<dbReference type="RefSeq" id="WP_012996529.1">
    <property type="nucleotide sequence ID" value="NC_013922.1"/>
</dbReference>
<dbReference type="eggNOG" id="arCOG01833">
    <property type="taxonomic scope" value="Archaea"/>
</dbReference>
<dbReference type="AlphaFoldDB" id="D3STP0"/>
<gene>
    <name evidence="2" type="ordered locus">Nmag_1480</name>
</gene>
<dbReference type="HOGENOM" id="CLU_1472131_0_0_2"/>
<evidence type="ECO:0000313" key="2">
    <source>
        <dbReference type="EMBL" id="ADD05057.1"/>
    </source>
</evidence>
<reference evidence="2 3" key="2">
    <citation type="journal article" date="2012" name="BMC Genomics">
        <title>A comparative genomics perspective on the genetic content of the alkaliphilic haloarchaeon Natrialba magadii ATCC 43099T.</title>
        <authorList>
            <person name="Siddaramappa S."/>
            <person name="Challacombe J.F."/>
            <person name="Decastro R.E."/>
            <person name="Pfeiffer F."/>
            <person name="Sastre D.E."/>
            <person name="Gimenez M.I."/>
            <person name="Paggi R.A."/>
            <person name="Detter J.C."/>
            <person name="Davenport K.W."/>
            <person name="Goodwin L.A."/>
            <person name="Kyrpides N."/>
            <person name="Tapia R."/>
            <person name="Pitluck S."/>
            <person name="Lucas S."/>
            <person name="Woyke T."/>
            <person name="Maupin-Furlow J.A."/>
        </authorList>
    </citation>
    <scope>NUCLEOTIDE SEQUENCE [LARGE SCALE GENOMIC DNA]</scope>
    <source>
        <strain evidence="3">ATCC 43099 / DSM 3394 / CCM 3739 / CIP 104546 / IAM 13178 / JCM 8861 / NBRC 102185 / NCIMB 2190 / MS3</strain>
    </source>
</reference>
<dbReference type="Pfam" id="PF05455">
    <property type="entry name" value="GvpH"/>
    <property type="match status" value="1"/>
</dbReference>
<dbReference type="Proteomes" id="UP000001879">
    <property type="component" value="Chromosome"/>
</dbReference>
<accession>D3STP0</accession>
<dbReference type="OrthoDB" id="169661at2157"/>
<protein>
    <submittedName>
        <fullName evidence="2">GvpH domain protein</fullName>
    </submittedName>
</protein>
<dbReference type="KEGG" id="nmg:Nmag_1480"/>
<dbReference type="GeneID" id="31795536"/>
<reference evidence="3" key="1">
    <citation type="submission" date="2010-02" db="EMBL/GenBank/DDBJ databases">
        <title>Complete sequence of chromosome of Natrialba magadii ATCC 43099.</title>
        <authorList>
            <consortium name="US DOE Joint Genome Institute"/>
            <person name="Lucas S."/>
            <person name="Copeland A."/>
            <person name="Lapidus A."/>
            <person name="Cheng J.-F."/>
            <person name="Bruce D."/>
            <person name="Goodwin L."/>
            <person name="Pitluck S."/>
            <person name="Davenport K."/>
            <person name="Saunders E."/>
            <person name="Detter J.C."/>
            <person name="Han C."/>
            <person name="Tapia R."/>
            <person name="Land M."/>
            <person name="Hauser L."/>
            <person name="Kyrpides N."/>
            <person name="Mikhailova N."/>
            <person name="De Castro R.E."/>
            <person name="Maupin-Furlow J.A."/>
            <person name="Woyke T."/>
        </authorList>
    </citation>
    <scope>NUCLEOTIDE SEQUENCE [LARGE SCALE GENOMIC DNA]</scope>
    <source>
        <strain evidence="3">ATCC 43099 / DSM 3394 / CCM 3739 / CIP 104546 / IAM 13178 / JCM 8861 / NBRC 102185 / NCIMB 2190 / MS3</strain>
    </source>
</reference>
<dbReference type="PaxDb" id="547559-Nmag_1480"/>
<dbReference type="InterPro" id="IPR008633">
    <property type="entry name" value="GvpH"/>
</dbReference>
<feature type="compositionally biased region" description="Basic and acidic residues" evidence="1">
    <location>
        <begin position="70"/>
        <end position="85"/>
    </location>
</feature>
<feature type="compositionally biased region" description="Polar residues" evidence="1">
    <location>
        <begin position="52"/>
        <end position="65"/>
    </location>
</feature>
<feature type="region of interest" description="Disordered" evidence="1">
    <location>
        <begin position="43"/>
        <end position="96"/>
    </location>
</feature>
<keyword evidence="3" id="KW-1185">Reference proteome</keyword>
<organism evidence="2 3">
    <name type="scientific">Natrialba magadii (strain ATCC 43099 / DSM 3394 / CCM 3739 / CIP 104546 / IAM 13178 / JCM 8861 / NBRC 102185 / NCIMB 2190 / MS3)</name>
    <name type="common">Natronobacterium magadii</name>
    <dbReference type="NCBI Taxonomy" id="547559"/>
    <lineage>
        <taxon>Archaea</taxon>
        <taxon>Methanobacteriati</taxon>
        <taxon>Methanobacteriota</taxon>
        <taxon>Stenosarchaea group</taxon>
        <taxon>Halobacteria</taxon>
        <taxon>Halobacteriales</taxon>
        <taxon>Natrialbaceae</taxon>
        <taxon>Natrialba</taxon>
    </lineage>
</organism>
<dbReference type="STRING" id="547559.Nmag_1480"/>
<dbReference type="EMBL" id="CP001932">
    <property type="protein sequence ID" value="ADD05057.1"/>
    <property type="molecule type" value="Genomic_DNA"/>
</dbReference>
<evidence type="ECO:0000256" key="1">
    <source>
        <dbReference type="SAM" id="MobiDB-lite"/>
    </source>
</evidence>